<gene>
    <name evidence="2" type="ORF">KUTeg_016010</name>
</gene>
<dbReference type="EMBL" id="JARBDR010000813">
    <property type="protein sequence ID" value="KAJ8305465.1"/>
    <property type="molecule type" value="Genomic_DNA"/>
</dbReference>
<evidence type="ECO:0000256" key="1">
    <source>
        <dbReference type="SAM" id="SignalP"/>
    </source>
</evidence>
<name>A0ABQ9EJU7_TEGGR</name>
<evidence type="ECO:0000313" key="2">
    <source>
        <dbReference type="EMBL" id="KAJ8305465.1"/>
    </source>
</evidence>
<reference evidence="2 3" key="1">
    <citation type="submission" date="2022-12" db="EMBL/GenBank/DDBJ databases">
        <title>Chromosome-level genome of Tegillarca granosa.</title>
        <authorList>
            <person name="Kim J."/>
        </authorList>
    </citation>
    <scope>NUCLEOTIDE SEQUENCE [LARGE SCALE GENOMIC DNA]</scope>
    <source>
        <strain evidence="2">Teg-2019</strain>
        <tissue evidence="2">Adductor muscle</tissue>
    </source>
</reference>
<feature type="chain" id="PRO_5045438765" evidence="1">
    <location>
        <begin position="16"/>
        <end position="201"/>
    </location>
</feature>
<accession>A0ABQ9EJU7</accession>
<comment type="caution">
    <text evidence="2">The sequence shown here is derived from an EMBL/GenBank/DDBJ whole genome shotgun (WGS) entry which is preliminary data.</text>
</comment>
<proteinExistence type="predicted"/>
<evidence type="ECO:0000313" key="3">
    <source>
        <dbReference type="Proteomes" id="UP001217089"/>
    </source>
</evidence>
<protein>
    <submittedName>
        <fullName evidence="2">Uncharacterized protein</fullName>
    </submittedName>
</protein>
<sequence>MLFLVIAVTVSLTSAASIDGQKSSRKDNIILSNSECQSGCLFDGKVFRPGQEIVIASCLGSMTCLGNNNYGNLAQWGGVCPDKSIRSANGQDGCYFDGKDYQTGDKITFGSCLGSMVCSGNNVYTQLQQWGGVCPTNKETRDVDGQTGCLFDGRVYAPQEEIIIPKCLGKMRCQGNNNLGQITLMGFIFYILRLFNYVPNQ</sequence>
<organism evidence="2 3">
    <name type="scientific">Tegillarca granosa</name>
    <name type="common">Malaysian cockle</name>
    <name type="synonym">Anadara granosa</name>
    <dbReference type="NCBI Taxonomy" id="220873"/>
    <lineage>
        <taxon>Eukaryota</taxon>
        <taxon>Metazoa</taxon>
        <taxon>Spiralia</taxon>
        <taxon>Lophotrochozoa</taxon>
        <taxon>Mollusca</taxon>
        <taxon>Bivalvia</taxon>
        <taxon>Autobranchia</taxon>
        <taxon>Pteriomorphia</taxon>
        <taxon>Arcoida</taxon>
        <taxon>Arcoidea</taxon>
        <taxon>Arcidae</taxon>
        <taxon>Tegillarca</taxon>
    </lineage>
</organism>
<dbReference type="Proteomes" id="UP001217089">
    <property type="component" value="Unassembled WGS sequence"/>
</dbReference>
<keyword evidence="3" id="KW-1185">Reference proteome</keyword>
<feature type="signal peptide" evidence="1">
    <location>
        <begin position="1"/>
        <end position="15"/>
    </location>
</feature>
<keyword evidence="1" id="KW-0732">Signal</keyword>